<protein>
    <submittedName>
        <fullName evidence="1">Uncharacterized protein</fullName>
    </submittedName>
</protein>
<comment type="caution">
    <text evidence="1">The sequence shown here is derived from an EMBL/GenBank/DDBJ whole genome shotgun (WGS) entry which is preliminary data.</text>
</comment>
<sequence>MHTNCFCFGTVLLSSFPEPDQDKMRGLRESAAQPRARHEAMTLRGTIPGISGTDRPQIHRRPMTSSYCRNEVGRVRDIFLKPEGTP</sequence>
<name>A0ACB6Z182_THEGA</name>
<evidence type="ECO:0000313" key="1">
    <source>
        <dbReference type="EMBL" id="KAF9643259.1"/>
    </source>
</evidence>
<proteinExistence type="predicted"/>
<reference evidence="1" key="1">
    <citation type="submission" date="2019-10" db="EMBL/GenBank/DDBJ databases">
        <authorList>
            <consortium name="DOE Joint Genome Institute"/>
            <person name="Kuo A."/>
            <person name="Miyauchi S."/>
            <person name="Kiss E."/>
            <person name="Drula E."/>
            <person name="Kohler A."/>
            <person name="Sanchez-Garcia M."/>
            <person name="Andreopoulos B."/>
            <person name="Barry K.W."/>
            <person name="Bonito G."/>
            <person name="Buee M."/>
            <person name="Carver A."/>
            <person name="Chen C."/>
            <person name="Cichocki N."/>
            <person name="Clum A."/>
            <person name="Culley D."/>
            <person name="Crous P.W."/>
            <person name="Fauchery L."/>
            <person name="Girlanda M."/>
            <person name="Hayes R."/>
            <person name="Keri Z."/>
            <person name="Labutti K."/>
            <person name="Lipzen A."/>
            <person name="Lombard V."/>
            <person name="Magnuson J."/>
            <person name="Maillard F."/>
            <person name="Morin E."/>
            <person name="Murat C."/>
            <person name="Nolan M."/>
            <person name="Ohm R."/>
            <person name="Pangilinan J."/>
            <person name="Pereira M."/>
            <person name="Perotto S."/>
            <person name="Peter M."/>
            <person name="Riley R."/>
            <person name="Sitrit Y."/>
            <person name="Stielow B."/>
            <person name="Szollosi G."/>
            <person name="Zifcakova L."/>
            <person name="Stursova M."/>
            <person name="Spatafora J.W."/>
            <person name="Tedersoo L."/>
            <person name="Vaario L.-M."/>
            <person name="Yamada A."/>
            <person name="Yan M."/>
            <person name="Wang P."/>
            <person name="Xu J."/>
            <person name="Bruns T."/>
            <person name="Baldrian P."/>
            <person name="Vilgalys R."/>
            <person name="Henrissat B."/>
            <person name="Grigoriev I.V."/>
            <person name="Hibbett D."/>
            <person name="Nagy L.G."/>
            <person name="Martin F.M."/>
        </authorList>
    </citation>
    <scope>NUCLEOTIDE SEQUENCE</scope>
    <source>
        <strain evidence="1">P2</strain>
    </source>
</reference>
<accession>A0ACB6Z182</accession>
<evidence type="ECO:0000313" key="2">
    <source>
        <dbReference type="Proteomes" id="UP000886501"/>
    </source>
</evidence>
<reference evidence="1" key="2">
    <citation type="journal article" date="2020" name="Nat. Commun.">
        <title>Large-scale genome sequencing of mycorrhizal fungi provides insights into the early evolution of symbiotic traits.</title>
        <authorList>
            <person name="Miyauchi S."/>
            <person name="Kiss E."/>
            <person name="Kuo A."/>
            <person name="Drula E."/>
            <person name="Kohler A."/>
            <person name="Sanchez-Garcia M."/>
            <person name="Morin E."/>
            <person name="Andreopoulos B."/>
            <person name="Barry K.W."/>
            <person name="Bonito G."/>
            <person name="Buee M."/>
            <person name="Carver A."/>
            <person name="Chen C."/>
            <person name="Cichocki N."/>
            <person name="Clum A."/>
            <person name="Culley D."/>
            <person name="Crous P.W."/>
            <person name="Fauchery L."/>
            <person name="Girlanda M."/>
            <person name="Hayes R.D."/>
            <person name="Keri Z."/>
            <person name="LaButti K."/>
            <person name="Lipzen A."/>
            <person name="Lombard V."/>
            <person name="Magnuson J."/>
            <person name="Maillard F."/>
            <person name="Murat C."/>
            <person name="Nolan M."/>
            <person name="Ohm R.A."/>
            <person name="Pangilinan J."/>
            <person name="Pereira M.F."/>
            <person name="Perotto S."/>
            <person name="Peter M."/>
            <person name="Pfister S."/>
            <person name="Riley R."/>
            <person name="Sitrit Y."/>
            <person name="Stielow J.B."/>
            <person name="Szollosi G."/>
            <person name="Zifcakova L."/>
            <person name="Stursova M."/>
            <person name="Spatafora J.W."/>
            <person name="Tedersoo L."/>
            <person name="Vaario L.M."/>
            <person name="Yamada A."/>
            <person name="Yan M."/>
            <person name="Wang P."/>
            <person name="Xu J."/>
            <person name="Bruns T."/>
            <person name="Baldrian P."/>
            <person name="Vilgalys R."/>
            <person name="Dunand C."/>
            <person name="Henrissat B."/>
            <person name="Grigoriev I.V."/>
            <person name="Hibbett D."/>
            <person name="Nagy L.G."/>
            <person name="Martin F.M."/>
        </authorList>
    </citation>
    <scope>NUCLEOTIDE SEQUENCE</scope>
    <source>
        <strain evidence="1">P2</strain>
    </source>
</reference>
<organism evidence="1 2">
    <name type="scientific">Thelephora ganbajun</name>
    <name type="common">Ganba fungus</name>
    <dbReference type="NCBI Taxonomy" id="370292"/>
    <lineage>
        <taxon>Eukaryota</taxon>
        <taxon>Fungi</taxon>
        <taxon>Dikarya</taxon>
        <taxon>Basidiomycota</taxon>
        <taxon>Agaricomycotina</taxon>
        <taxon>Agaricomycetes</taxon>
        <taxon>Thelephorales</taxon>
        <taxon>Thelephoraceae</taxon>
        <taxon>Thelephora</taxon>
    </lineage>
</organism>
<dbReference type="EMBL" id="MU118255">
    <property type="protein sequence ID" value="KAF9643259.1"/>
    <property type="molecule type" value="Genomic_DNA"/>
</dbReference>
<dbReference type="Proteomes" id="UP000886501">
    <property type="component" value="Unassembled WGS sequence"/>
</dbReference>
<keyword evidence="2" id="KW-1185">Reference proteome</keyword>
<gene>
    <name evidence="1" type="ORF">BDM02DRAFT_1547850</name>
</gene>